<feature type="region of interest" description="Disordered" evidence="7">
    <location>
        <begin position="224"/>
        <end position="244"/>
    </location>
</feature>
<evidence type="ECO:0000256" key="6">
    <source>
        <dbReference type="ARBA" id="ARBA00023136"/>
    </source>
</evidence>
<accession>A0ABV7ZD66</accession>
<feature type="transmembrane region" description="Helical" evidence="8">
    <location>
        <begin position="20"/>
        <end position="38"/>
    </location>
</feature>
<keyword evidence="11" id="KW-1185">Reference proteome</keyword>
<feature type="transmembrane region" description="Helical" evidence="8">
    <location>
        <begin position="165"/>
        <end position="183"/>
    </location>
</feature>
<feature type="compositionally biased region" description="Polar residues" evidence="7">
    <location>
        <begin position="230"/>
        <end position="244"/>
    </location>
</feature>
<feature type="transmembrane region" description="Helical" evidence="8">
    <location>
        <begin position="72"/>
        <end position="92"/>
    </location>
</feature>
<dbReference type="InterPro" id="IPR036938">
    <property type="entry name" value="PAP2/HPO_sf"/>
</dbReference>
<protein>
    <submittedName>
        <fullName evidence="10">Phosphatase PAP2 family protein</fullName>
    </submittedName>
</protein>
<feature type="transmembrane region" description="Helical" evidence="8">
    <location>
        <begin position="138"/>
        <end position="158"/>
    </location>
</feature>
<dbReference type="EMBL" id="JBHRZG010000024">
    <property type="protein sequence ID" value="MFC3834920.1"/>
    <property type="molecule type" value="Genomic_DNA"/>
</dbReference>
<comment type="subcellular location">
    <subcellularLocation>
        <location evidence="1">Cell membrane</location>
        <topology evidence="1">Multi-pass membrane protein</topology>
    </subcellularLocation>
</comment>
<evidence type="ECO:0000313" key="11">
    <source>
        <dbReference type="Proteomes" id="UP001595803"/>
    </source>
</evidence>
<sequence length="244" mass="26686">MIRQLRSELLPLLRVHWRLVLVVLLGVLGPLVLIAHVTEEIFDDGGYAWDRAILSWYVAHRTPELTRAAETLALLGGIRVLPVVTAAVALLLARYRSRAHAWFLILAVAGATLLNGLAKISFQRPRPEELGAVLTEPGYSFPSGHAMANAAFGIALGLVFWKGRWGWPVMLLGVAWALVIGASRNYLGVHYPTDVMVGFLSSVAWVVGLYLVVRRRWTVLAAPDAPASPHHTTSPEGNAVVNQR</sequence>
<dbReference type="CDD" id="cd03392">
    <property type="entry name" value="PAP2_like_2"/>
    <property type="match status" value="1"/>
</dbReference>
<evidence type="ECO:0000256" key="2">
    <source>
        <dbReference type="ARBA" id="ARBA00022475"/>
    </source>
</evidence>
<proteinExistence type="predicted"/>
<dbReference type="SMART" id="SM00014">
    <property type="entry name" value="acidPPc"/>
    <property type="match status" value="1"/>
</dbReference>
<feature type="domain" description="Phosphatidic acid phosphatase type 2/haloperoxidase" evidence="9">
    <location>
        <begin position="100"/>
        <end position="210"/>
    </location>
</feature>
<keyword evidence="4" id="KW-0378">Hydrolase</keyword>
<feature type="transmembrane region" description="Helical" evidence="8">
    <location>
        <begin position="195"/>
        <end position="213"/>
    </location>
</feature>
<keyword evidence="6 8" id="KW-0472">Membrane</keyword>
<evidence type="ECO:0000256" key="7">
    <source>
        <dbReference type="SAM" id="MobiDB-lite"/>
    </source>
</evidence>
<evidence type="ECO:0000256" key="1">
    <source>
        <dbReference type="ARBA" id="ARBA00004651"/>
    </source>
</evidence>
<evidence type="ECO:0000256" key="4">
    <source>
        <dbReference type="ARBA" id="ARBA00022801"/>
    </source>
</evidence>
<evidence type="ECO:0000256" key="5">
    <source>
        <dbReference type="ARBA" id="ARBA00022989"/>
    </source>
</evidence>
<organism evidence="10 11">
    <name type="scientific">Deinococcus rufus</name>
    <dbReference type="NCBI Taxonomy" id="2136097"/>
    <lineage>
        <taxon>Bacteria</taxon>
        <taxon>Thermotogati</taxon>
        <taxon>Deinococcota</taxon>
        <taxon>Deinococci</taxon>
        <taxon>Deinococcales</taxon>
        <taxon>Deinococcaceae</taxon>
        <taxon>Deinococcus</taxon>
    </lineage>
</organism>
<dbReference type="Pfam" id="PF01569">
    <property type="entry name" value="PAP2"/>
    <property type="match status" value="1"/>
</dbReference>
<dbReference type="PANTHER" id="PTHR14969">
    <property type="entry name" value="SPHINGOSINE-1-PHOSPHATE PHOSPHOHYDROLASE"/>
    <property type="match status" value="1"/>
</dbReference>
<keyword evidence="2" id="KW-1003">Cell membrane</keyword>
<keyword evidence="3 8" id="KW-0812">Transmembrane</keyword>
<reference evidence="11" key="1">
    <citation type="journal article" date="2019" name="Int. J. Syst. Evol. Microbiol.">
        <title>The Global Catalogue of Microorganisms (GCM) 10K type strain sequencing project: providing services to taxonomists for standard genome sequencing and annotation.</title>
        <authorList>
            <consortium name="The Broad Institute Genomics Platform"/>
            <consortium name="The Broad Institute Genome Sequencing Center for Infectious Disease"/>
            <person name="Wu L."/>
            <person name="Ma J."/>
        </authorList>
    </citation>
    <scope>NUCLEOTIDE SEQUENCE [LARGE SCALE GENOMIC DNA]</scope>
    <source>
        <strain evidence="11">CCTCC AB 2017081</strain>
    </source>
</reference>
<evidence type="ECO:0000259" key="9">
    <source>
        <dbReference type="SMART" id="SM00014"/>
    </source>
</evidence>
<dbReference type="Proteomes" id="UP001595803">
    <property type="component" value="Unassembled WGS sequence"/>
</dbReference>
<feature type="transmembrane region" description="Helical" evidence="8">
    <location>
        <begin position="99"/>
        <end position="118"/>
    </location>
</feature>
<dbReference type="InterPro" id="IPR000326">
    <property type="entry name" value="PAP2/HPO"/>
</dbReference>
<keyword evidence="5 8" id="KW-1133">Transmembrane helix</keyword>
<evidence type="ECO:0000313" key="10">
    <source>
        <dbReference type="EMBL" id="MFC3834920.1"/>
    </source>
</evidence>
<dbReference type="PANTHER" id="PTHR14969:SF62">
    <property type="entry name" value="DECAPRENYLPHOSPHORYL-5-PHOSPHORIBOSE PHOSPHATASE RV3807C-RELATED"/>
    <property type="match status" value="1"/>
</dbReference>
<comment type="caution">
    <text evidence="10">The sequence shown here is derived from an EMBL/GenBank/DDBJ whole genome shotgun (WGS) entry which is preliminary data.</text>
</comment>
<evidence type="ECO:0000256" key="8">
    <source>
        <dbReference type="SAM" id="Phobius"/>
    </source>
</evidence>
<evidence type="ECO:0000256" key="3">
    <source>
        <dbReference type="ARBA" id="ARBA00022692"/>
    </source>
</evidence>
<dbReference type="SUPFAM" id="SSF48317">
    <property type="entry name" value="Acid phosphatase/Vanadium-dependent haloperoxidase"/>
    <property type="match status" value="1"/>
</dbReference>
<dbReference type="RefSeq" id="WP_322472141.1">
    <property type="nucleotide sequence ID" value="NZ_JBHRZG010000024.1"/>
</dbReference>
<gene>
    <name evidence="10" type="ORF">ACFOSB_18835</name>
</gene>
<name>A0ABV7ZD66_9DEIO</name>
<dbReference type="Gene3D" id="1.20.144.10">
    <property type="entry name" value="Phosphatidic acid phosphatase type 2/haloperoxidase"/>
    <property type="match status" value="1"/>
</dbReference>